<name>A0ABU1WLJ9_9BURK</name>
<accession>A0ABU1WLJ9</accession>
<sequence length="30" mass="3239">MQALGISGGLGKLFSTHPPMEERIDALQKL</sequence>
<keyword evidence="1" id="KW-0645">Protease</keyword>
<evidence type="ECO:0000313" key="2">
    <source>
        <dbReference type="Proteomes" id="UP001265700"/>
    </source>
</evidence>
<reference evidence="1 2" key="1">
    <citation type="submission" date="2023-07" db="EMBL/GenBank/DDBJ databases">
        <title>Sorghum-associated microbial communities from plants grown in Nebraska, USA.</title>
        <authorList>
            <person name="Schachtman D."/>
        </authorList>
    </citation>
    <scope>NUCLEOTIDE SEQUENCE [LARGE SCALE GENOMIC DNA]</scope>
    <source>
        <strain evidence="1 2">4249</strain>
    </source>
</reference>
<organism evidence="1 2">
    <name type="scientific">Hydrogenophaga palleronii</name>
    <dbReference type="NCBI Taxonomy" id="65655"/>
    <lineage>
        <taxon>Bacteria</taxon>
        <taxon>Pseudomonadati</taxon>
        <taxon>Pseudomonadota</taxon>
        <taxon>Betaproteobacteria</taxon>
        <taxon>Burkholderiales</taxon>
        <taxon>Comamonadaceae</taxon>
        <taxon>Hydrogenophaga</taxon>
    </lineage>
</organism>
<gene>
    <name evidence="1" type="ORF">J2W49_002127</name>
</gene>
<keyword evidence="1" id="KW-0378">Hydrolase</keyword>
<evidence type="ECO:0000313" key="1">
    <source>
        <dbReference type="EMBL" id="MDR7150169.1"/>
    </source>
</evidence>
<protein>
    <submittedName>
        <fullName evidence="1">Zn-dependent protease with chaperone function</fullName>
    </submittedName>
</protein>
<proteinExistence type="predicted"/>
<keyword evidence="2" id="KW-1185">Reference proteome</keyword>
<dbReference type="GO" id="GO:0006508">
    <property type="term" value="P:proteolysis"/>
    <property type="evidence" value="ECO:0007669"/>
    <property type="project" value="UniProtKB-KW"/>
</dbReference>
<comment type="caution">
    <text evidence="1">The sequence shown here is derived from an EMBL/GenBank/DDBJ whole genome shotgun (WGS) entry which is preliminary data.</text>
</comment>
<dbReference type="EMBL" id="JAVDWU010000004">
    <property type="protein sequence ID" value="MDR7150169.1"/>
    <property type="molecule type" value="Genomic_DNA"/>
</dbReference>
<dbReference type="Proteomes" id="UP001265700">
    <property type="component" value="Unassembled WGS sequence"/>
</dbReference>
<dbReference type="GO" id="GO:0008233">
    <property type="term" value="F:peptidase activity"/>
    <property type="evidence" value="ECO:0007669"/>
    <property type="project" value="UniProtKB-KW"/>
</dbReference>